<dbReference type="Pfam" id="PF13449">
    <property type="entry name" value="Phytase-like"/>
    <property type="match status" value="1"/>
</dbReference>
<dbReference type="InterPro" id="IPR006311">
    <property type="entry name" value="TAT_signal"/>
</dbReference>
<accession>K8P5D6</accession>
<feature type="domain" description="Phytase-like" evidence="2">
    <location>
        <begin position="76"/>
        <end position="327"/>
    </location>
</feature>
<dbReference type="HOGENOM" id="CLU_059147_0_0_5"/>
<name>K8P5D6_9BRAD</name>
<proteinExistence type="predicted"/>
<dbReference type="PIRSF" id="PIRSF031900">
    <property type="entry name" value="UCP031900"/>
    <property type="match status" value="1"/>
</dbReference>
<keyword evidence="4" id="KW-1185">Reference proteome</keyword>
<evidence type="ECO:0000313" key="3">
    <source>
        <dbReference type="EMBL" id="EKS33658.1"/>
    </source>
</evidence>
<comment type="caution">
    <text evidence="3">The sequence shown here is derived from an EMBL/GenBank/DDBJ whole genome shotgun (WGS) entry which is preliminary data.</text>
</comment>
<dbReference type="PROSITE" id="PS51318">
    <property type="entry name" value="TAT"/>
    <property type="match status" value="1"/>
</dbReference>
<dbReference type="InterPro" id="IPR027372">
    <property type="entry name" value="Phytase-like_dom"/>
</dbReference>
<dbReference type="RefSeq" id="WP_002713648.1">
    <property type="nucleotide sequence ID" value="NZ_KB375281.1"/>
</dbReference>
<sequence>MTSAISRRRLLQGAAAALPAGIAGLSPSAAHAQTAPSLVDVKARPIESFDPRDSTHVRYGALEFRSGLILTSSFRGFGGLSGLRLDKKGEQFIAISDKGQWFTGRIAYRGKRLAGLADVTSAPMLDGDGKKITSRGWFDSESLALDGSHVYVGFERVNQIVRFDFAKGGVRSRGEALPLPPEISKLPFNKGLEALVFVPKGQPLAGTLIAISERGLDPSGNILSFLIGGPSPGQFTVKRSNNFDISDAVLLPSGDLLLLERKFSLMEGVGIRIRRIPGASIARDAVIDGPAIFEVDLGYEIDNMEGIDVHVTGDGETVLTMVSDDNFSMIQRTLLLQFTLVRE</sequence>
<gene>
    <name evidence="3" type="ORF">HMPREF9696_02778</name>
</gene>
<evidence type="ECO:0000313" key="4">
    <source>
        <dbReference type="Proteomes" id="UP000001095"/>
    </source>
</evidence>
<dbReference type="Proteomes" id="UP000001095">
    <property type="component" value="Unassembled WGS sequence"/>
</dbReference>
<dbReference type="AlphaFoldDB" id="K8P5D6"/>
<feature type="chain" id="PRO_5003919489" description="Phytase-like domain-containing protein" evidence="1">
    <location>
        <begin position="33"/>
        <end position="343"/>
    </location>
</feature>
<reference evidence="3 4" key="1">
    <citation type="submission" date="2012-04" db="EMBL/GenBank/DDBJ databases">
        <title>The Genome Sequence of Afipia clevelandensis ATCC 49720.</title>
        <authorList>
            <consortium name="The Broad Institute Genome Sequencing Platform"/>
            <person name="Earl A."/>
            <person name="Ward D."/>
            <person name="Feldgarden M."/>
            <person name="Gevers D."/>
            <person name="Huys G."/>
            <person name="Walker B."/>
            <person name="Young S.K."/>
            <person name="Zeng Q."/>
            <person name="Gargeya S."/>
            <person name="Fitzgerald M."/>
            <person name="Haas B."/>
            <person name="Abouelleil A."/>
            <person name="Alvarado L."/>
            <person name="Arachchi H.M."/>
            <person name="Berlin A."/>
            <person name="Chapman S.B."/>
            <person name="Goldberg J."/>
            <person name="Griggs A."/>
            <person name="Gujja S."/>
            <person name="Hansen M."/>
            <person name="Howarth C."/>
            <person name="Imamovic A."/>
            <person name="Larimer J."/>
            <person name="McCowen C."/>
            <person name="Montmayeur A."/>
            <person name="Murphy C."/>
            <person name="Neiman D."/>
            <person name="Pearson M."/>
            <person name="Priest M."/>
            <person name="Roberts A."/>
            <person name="Saif S."/>
            <person name="Shea T."/>
            <person name="Sisk P."/>
            <person name="Sykes S."/>
            <person name="Wortman J."/>
            <person name="Nusbaum C."/>
            <person name="Birren B."/>
        </authorList>
    </citation>
    <scope>NUCLEOTIDE SEQUENCE [LARGE SCALE GENOMIC DNA]</scope>
    <source>
        <strain evidence="3 4">ATCC 49720</strain>
    </source>
</reference>
<keyword evidence="1" id="KW-0732">Signal</keyword>
<protein>
    <recommendedName>
        <fullName evidence="2">Phytase-like domain-containing protein</fullName>
    </recommendedName>
</protein>
<organism evidence="3 4">
    <name type="scientific">Afipia clevelandensis ATCC 49720</name>
    <dbReference type="NCBI Taxonomy" id="883079"/>
    <lineage>
        <taxon>Bacteria</taxon>
        <taxon>Pseudomonadati</taxon>
        <taxon>Pseudomonadota</taxon>
        <taxon>Alphaproteobacteria</taxon>
        <taxon>Hyphomicrobiales</taxon>
        <taxon>Nitrobacteraceae</taxon>
        <taxon>Afipia</taxon>
    </lineage>
</organism>
<evidence type="ECO:0000256" key="1">
    <source>
        <dbReference type="SAM" id="SignalP"/>
    </source>
</evidence>
<dbReference type="PATRIC" id="fig|883079.3.peg.2832"/>
<feature type="signal peptide" evidence="1">
    <location>
        <begin position="1"/>
        <end position="32"/>
    </location>
</feature>
<evidence type="ECO:0000259" key="2">
    <source>
        <dbReference type="Pfam" id="PF13449"/>
    </source>
</evidence>
<dbReference type="EMBL" id="AGWY01000012">
    <property type="protein sequence ID" value="EKS33658.1"/>
    <property type="molecule type" value="Genomic_DNA"/>
</dbReference>
<dbReference type="OrthoDB" id="9798693at2"/>
<dbReference type="InterPro" id="IPR014567">
    <property type="entry name" value="UCP031900"/>
</dbReference>